<dbReference type="Proteomes" id="UP000000560">
    <property type="component" value="Chromosome VII"/>
</dbReference>
<dbReference type="InParanoid" id="Q5ARM5"/>
<dbReference type="KEGG" id="ani:ANIA_09055"/>
<evidence type="ECO:0000313" key="2">
    <source>
        <dbReference type="Proteomes" id="UP000000560"/>
    </source>
</evidence>
<sequence>MQCCVKLVILISHADEIYENPTIFAEQRMYGRGSSVQHQTQTQTQTVAHELMFGKVVQLGVEYLFPGCGDKDPTLGKRDLFVRFQSSVYQPRKMVRYDVHESVRIEDKTLETGVEYLIPSPTETGAGSCIGFLDGTELRSLLKAKNPIP</sequence>
<dbReference type="GeneID" id="2868181"/>
<name>Q5ARM5_EMENI</name>
<accession>C8VKP3</accession>
<dbReference type="RefSeq" id="XP_682324.1">
    <property type="nucleotide sequence ID" value="XM_677232.1"/>
</dbReference>
<accession>Q5ARM5</accession>
<reference evidence="2" key="1">
    <citation type="journal article" date="2005" name="Nature">
        <title>Sequencing of Aspergillus nidulans and comparative analysis with A. fumigatus and A. oryzae.</title>
        <authorList>
            <person name="Galagan J.E."/>
            <person name="Calvo S.E."/>
            <person name="Cuomo C."/>
            <person name="Ma L.J."/>
            <person name="Wortman J.R."/>
            <person name="Batzoglou S."/>
            <person name="Lee S.I."/>
            <person name="Basturkmen M."/>
            <person name="Spevak C.C."/>
            <person name="Clutterbuck J."/>
            <person name="Kapitonov V."/>
            <person name="Jurka J."/>
            <person name="Scazzocchio C."/>
            <person name="Farman M."/>
            <person name="Butler J."/>
            <person name="Purcell S."/>
            <person name="Harris S."/>
            <person name="Braus G.H."/>
            <person name="Draht O."/>
            <person name="Busch S."/>
            <person name="D'Enfert C."/>
            <person name="Bouchier C."/>
            <person name="Goldman G.H."/>
            <person name="Bell-Pedersen D."/>
            <person name="Griffiths-Jones S."/>
            <person name="Doonan J.H."/>
            <person name="Yu J."/>
            <person name="Vienken K."/>
            <person name="Pain A."/>
            <person name="Freitag M."/>
            <person name="Selker E.U."/>
            <person name="Archer D.B."/>
            <person name="Penalva M.A."/>
            <person name="Oakley B.R."/>
            <person name="Momany M."/>
            <person name="Tanaka T."/>
            <person name="Kumagai T."/>
            <person name="Asai K."/>
            <person name="Machida M."/>
            <person name="Nierman W.C."/>
            <person name="Denning D.W."/>
            <person name="Caddick M."/>
            <person name="Hynes M."/>
            <person name="Paoletti M."/>
            <person name="Fischer R."/>
            <person name="Miller B."/>
            <person name="Dyer P."/>
            <person name="Sachs M.S."/>
            <person name="Osmani S.A."/>
            <person name="Birren B.W."/>
        </authorList>
    </citation>
    <scope>NUCLEOTIDE SEQUENCE [LARGE SCALE GENOMIC DNA]</scope>
    <source>
        <strain evidence="2">FGSC A4 / ATCC 38163 / CBS 112.46 / NRRL 194 / M139</strain>
    </source>
</reference>
<reference evidence="2" key="2">
    <citation type="journal article" date="2009" name="Fungal Genet. Biol.">
        <title>The 2008 update of the Aspergillus nidulans genome annotation: a community effort.</title>
        <authorList>
            <person name="Wortman J.R."/>
            <person name="Gilsenan J.M."/>
            <person name="Joardar V."/>
            <person name="Deegan J."/>
            <person name="Clutterbuck J."/>
            <person name="Andersen M.R."/>
            <person name="Archer D."/>
            <person name="Bencina M."/>
            <person name="Braus G."/>
            <person name="Coutinho P."/>
            <person name="von Dohren H."/>
            <person name="Doonan J."/>
            <person name="Driessen A.J."/>
            <person name="Durek P."/>
            <person name="Espeso E."/>
            <person name="Fekete E."/>
            <person name="Flipphi M."/>
            <person name="Estrada C.G."/>
            <person name="Geysens S."/>
            <person name="Goldman G."/>
            <person name="de Groot P.W."/>
            <person name="Hansen K."/>
            <person name="Harris S.D."/>
            <person name="Heinekamp T."/>
            <person name="Helmstaedt K."/>
            <person name="Henrissat B."/>
            <person name="Hofmann G."/>
            <person name="Homan T."/>
            <person name="Horio T."/>
            <person name="Horiuchi H."/>
            <person name="James S."/>
            <person name="Jones M."/>
            <person name="Karaffa L."/>
            <person name="Karanyi Z."/>
            <person name="Kato M."/>
            <person name="Keller N."/>
            <person name="Kelly D.E."/>
            <person name="Kiel J.A."/>
            <person name="Kim J.M."/>
            <person name="van der Klei I.J."/>
            <person name="Klis F.M."/>
            <person name="Kovalchuk A."/>
            <person name="Krasevec N."/>
            <person name="Kubicek C.P."/>
            <person name="Liu B."/>
            <person name="Maccabe A."/>
            <person name="Meyer V."/>
            <person name="Mirabito P."/>
            <person name="Miskei M."/>
            <person name="Mos M."/>
            <person name="Mullins J."/>
            <person name="Nelson D.R."/>
            <person name="Nielsen J."/>
            <person name="Oakley B.R."/>
            <person name="Osmani S.A."/>
            <person name="Pakula T."/>
            <person name="Paszewski A."/>
            <person name="Paulsen I."/>
            <person name="Pilsyk S."/>
            <person name="Pocsi I."/>
            <person name="Punt P.J."/>
            <person name="Ram A.F."/>
            <person name="Ren Q."/>
            <person name="Robellet X."/>
            <person name="Robson G."/>
            <person name="Seiboth B."/>
            <person name="van Solingen P."/>
            <person name="Specht T."/>
            <person name="Sun J."/>
            <person name="Taheri-Talesh N."/>
            <person name="Takeshita N."/>
            <person name="Ussery D."/>
            <person name="vanKuyk P.A."/>
            <person name="Visser H."/>
            <person name="van de Vondervoort P.J."/>
            <person name="de Vries R.P."/>
            <person name="Walton J."/>
            <person name="Xiang X."/>
            <person name="Xiong Y."/>
            <person name="Zeng A.P."/>
            <person name="Brandt B.W."/>
            <person name="Cornell M.J."/>
            <person name="van den Hondel C.A."/>
            <person name="Visser J."/>
            <person name="Oliver S.G."/>
            <person name="Turner G."/>
        </authorList>
    </citation>
    <scope>GENOME REANNOTATION</scope>
    <source>
        <strain evidence="2">FGSC A4 / ATCC 38163 / CBS 112.46 / NRRL 194 / M139</strain>
    </source>
</reference>
<dbReference type="HOGENOM" id="CLU_1749619_0_0_1"/>
<dbReference type="VEuPathDB" id="FungiDB:AN9055"/>
<gene>
    <name evidence="1" type="ORF">ANIA_09055</name>
</gene>
<keyword evidence="2" id="KW-1185">Reference proteome</keyword>
<evidence type="ECO:0000313" key="1">
    <source>
        <dbReference type="EMBL" id="CBF84381.1"/>
    </source>
</evidence>
<proteinExistence type="predicted"/>
<dbReference type="EMBL" id="BN001307">
    <property type="protein sequence ID" value="CBF84381.1"/>
    <property type="molecule type" value="Genomic_DNA"/>
</dbReference>
<dbReference type="AlphaFoldDB" id="Q5ARM5"/>
<protein>
    <submittedName>
        <fullName evidence="1">Uncharacterized protein</fullName>
    </submittedName>
</protein>
<dbReference type="OrthoDB" id="4225164at2759"/>
<organism evidence="1 2">
    <name type="scientific">Emericella nidulans (strain FGSC A4 / ATCC 38163 / CBS 112.46 / NRRL 194 / M139)</name>
    <name type="common">Aspergillus nidulans</name>
    <dbReference type="NCBI Taxonomy" id="227321"/>
    <lineage>
        <taxon>Eukaryota</taxon>
        <taxon>Fungi</taxon>
        <taxon>Dikarya</taxon>
        <taxon>Ascomycota</taxon>
        <taxon>Pezizomycotina</taxon>
        <taxon>Eurotiomycetes</taxon>
        <taxon>Eurotiomycetidae</taxon>
        <taxon>Eurotiales</taxon>
        <taxon>Aspergillaceae</taxon>
        <taxon>Aspergillus</taxon>
        <taxon>Aspergillus subgen. Nidulantes</taxon>
    </lineage>
</organism>